<dbReference type="EMBL" id="LECT01000007">
    <property type="protein sequence ID" value="KLU06959.1"/>
    <property type="molecule type" value="Genomic_DNA"/>
</dbReference>
<protein>
    <submittedName>
        <fullName evidence="1">Uncharacterized protein</fullName>
    </submittedName>
</protein>
<evidence type="ECO:0000313" key="2">
    <source>
        <dbReference type="Proteomes" id="UP000036367"/>
    </source>
</evidence>
<keyword evidence="2" id="KW-1185">Reference proteome</keyword>
<dbReference type="AlphaFoldDB" id="A0A0J1EN93"/>
<proteinExistence type="predicted"/>
<name>A0A0J1EN93_RHOIS</name>
<dbReference type="STRING" id="595434.RISK_000760"/>
<sequence length="60" mass="6930">MDFYMREKLVHIRRSYQNGGLGVNVRPCIFSIRTELAHDLTDFDTGVYSAVENLLGKLRL</sequence>
<reference evidence="1" key="1">
    <citation type="submission" date="2015-05" db="EMBL/GenBank/DDBJ databases">
        <title>Permanent draft genome of Rhodopirellula islandicus K833.</title>
        <authorList>
            <person name="Kizina J."/>
            <person name="Richter M."/>
            <person name="Glockner F.O."/>
            <person name="Harder J."/>
        </authorList>
    </citation>
    <scope>NUCLEOTIDE SEQUENCE [LARGE SCALE GENOMIC DNA]</scope>
    <source>
        <strain evidence="1">K833</strain>
    </source>
</reference>
<dbReference type="Proteomes" id="UP000036367">
    <property type="component" value="Unassembled WGS sequence"/>
</dbReference>
<gene>
    <name evidence="1" type="ORF">RISK_000760</name>
</gene>
<comment type="caution">
    <text evidence="1">The sequence shown here is derived from an EMBL/GenBank/DDBJ whole genome shotgun (WGS) entry which is preliminary data.</text>
</comment>
<accession>A0A0J1EN93</accession>
<organism evidence="1 2">
    <name type="scientific">Rhodopirellula islandica</name>
    <dbReference type="NCBI Taxonomy" id="595434"/>
    <lineage>
        <taxon>Bacteria</taxon>
        <taxon>Pseudomonadati</taxon>
        <taxon>Planctomycetota</taxon>
        <taxon>Planctomycetia</taxon>
        <taxon>Pirellulales</taxon>
        <taxon>Pirellulaceae</taxon>
        <taxon>Rhodopirellula</taxon>
    </lineage>
</organism>
<evidence type="ECO:0000313" key="1">
    <source>
        <dbReference type="EMBL" id="KLU06959.1"/>
    </source>
</evidence>